<evidence type="ECO:0008006" key="4">
    <source>
        <dbReference type="Google" id="ProtNLM"/>
    </source>
</evidence>
<proteinExistence type="inferred from homology"/>
<name>A0A0C2YBA9_HEBCY</name>
<dbReference type="EMBL" id="KN831791">
    <property type="protein sequence ID" value="KIM38307.1"/>
    <property type="molecule type" value="Genomic_DNA"/>
</dbReference>
<evidence type="ECO:0000256" key="1">
    <source>
        <dbReference type="ARBA" id="ARBA00038069"/>
    </source>
</evidence>
<dbReference type="SUPFAM" id="SSF54897">
    <property type="entry name" value="Protease propeptides/inhibitors"/>
    <property type="match status" value="1"/>
</dbReference>
<comment type="similarity">
    <text evidence="1">Belongs to the protease inhibitor I9 family.</text>
</comment>
<organism evidence="2 3">
    <name type="scientific">Hebeloma cylindrosporum</name>
    <dbReference type="NCBI Taxonomy" id="76867"/>
    <lineage>
        <taxon>Eukaryota</taxon>
        <taxon>Fungi</taxon>
        <taxon>Dikarya</taxon>
        <taxon>Basidiomycota</taxon>
        <taxon>Agaricomycotina</taxon>
        <taxon>Agaricomycetes</taxon>
        <taxon>Agaricomycetidae</taxon>
        <taxon>Agaricales</taxon>
        <taxon>Agaricineae</taxon>
        <taxon>Hymenogastraceae</taxon>
        <taxon>Hebeloma</taxon>
    </lineage>
</organism>
<dbReference type="PANTHER" id="PTHR28288:SF2">
    <property type="entry name" value="PROTEASE B INHIBITOR 2"/>
    <property type="match status" value="1"/>
</dbReference>
<evidence type="ECO:0000313" key="3">
    <source>
        <dbReference type="Proteomes" id="UP000053424"/>
    </source>
</evidence>
<dbReference type="GO" id="GO:0042144">
    <property type="term" value="P:vacuole fusion, non-autophagic"/>
    <property type="evidence" value="ECO:0007669"/>
    <property type="project" value="TreeGrafter"/>
</dbReference>
<dbReference type="InterPro" id="IPR037045">
    <property type="entry name" value="S8pro/Inhibitor_I9_sf"/>
</dbReference>
<sequence length="79" mass="8679">MSSGRYIVVFNDNVTSDDITKYADDVKKNGGQVDVRYDETGGILNGFAAKIPDSFLENLKSLQGDVIKYIEVDSVVTTQ</sequence>
<dbReference type="PANTHER" id="PTHR28288">
    <property type="entry name" value="PROTEASE B INHIBITOR 2"/>
    <property type="match status" value="1"/>
</dbReference>
<dbReference type="Proteomes" id="UP000053424">
    <property type="component" value="Unassembled WGS sequence"/>
</dbReference>
<dbReference type="Gene3D" id="3.30.70.80">
    <property type="entry name" value="Peptidase S8 propeptide/proteinase inhibitor I9"/>
    <property type="match status" value="1"/>
</dbReference>
<gene>
    <name evidence="2" type="ORF">M413DRAFT_447812</name>
</gene>
<dbReference type="AlphaFoldDB" id="A0A0C2YBA9"/>
<protein>
    <recommendedName>
        <fullName evidence="4">Inhibitor I9 domain-containing protein</fullName>
    </recommendedName>
</protein>
<reference evidence="3" key="2">
    <citation type="submission" date="2015-01" db="EMBL/GenBank/DDBJ databases">
        <title>Evolutionary Origins and Diversification of the Mycorrhizal Mutualists.</title>
        <authorList>
            <consortium name="DOE Joint Genome Institute"/>
            <consortium name="Mycorrhizal Genomics Consortium"/>
            <person name="Kohler A."/>
            <person name="Kuo A."/>
            <person name="Nagy L.G."/>
            <person name="Floudas D."/>
            <person name="Copeland A."/>
            <person name="Barry K.W."/>
            <person name="Cichocki N."/>
            <person name="Veneault-Fourrey C."/>
            <person name="LaButti K."/>
            <person name="Lindquist E.A."/>
            <person name="Lipzen A."/>
            <person name="Lundell T."/>
            <person name="Morin E."/>
            <person name="Murat C."/>
            <person name="Riley R."/>
            <person name="Ohm R."/>
            <person name="Sun H."/>
            <person name="Tunlid A."/>
            <person name="Henrissat B."/>
            <person name="Grigoriev I.V."/>
            <person name="Hibbett D.S."/>
            <person name="Martin F."/>
        </authorList>
    </citation>
    <scope>NUCLEOTIDE SEQUENCE [LARGE SCALE GENOMIC DNA]</scope>
    <source>
        <strain evidence="3">h7</strain>
    </source>
</reference>
<evidence type="ECO:0000313" key="2">
    <source>
        <dbReference type="EMBL" id="KIM38307.1"/>
    </source>
</evidence>
<dbReference type="InterPro" id="IPR052471">
    <property type="entry name" value="PBI_I9"/>
</dbReference>
<keyword evidence="3" id="KW-1185">Reference proteome</keyword>
<dbReference type="GO" id="GO:0004866">
    <property type="term" value="F:endopeptidase inhibitor activity"/>
    <property type="evidence" value="ECO:0007669"/>
    <property type="project" value="TreeGrafter"/>
</dbReference>
<reference evidence="2 3" key="1">
    <citation type="submission" date="2014-04" db="EMBL/GenBank/DDBJ databases">
        <authorList>
            <consortium name="DOE Joint Genome Institute"/>
            <person name="Kuo A."/>
            <person name="Gay G."/>
            <person name="Dore J."/>
            <person name="Kohler A."/>
            <person name="Nagy L.G."/>
            <person name="Floudas D."/>
            <person name="Copeland A."/>
            <person name="Barry K.W."/>
            <person name="Cichocki N."/>
            <person name="Veneault-Fourrey C."/>
            <person name="LaButti K."/>
            <person name="Lindquist E.A."/>
            <person name="Lipzen A."/>
            <person name="Lundell T."/>
            <person name="Morin E."/>
            <person name="Murat C."/>
            <person name="Sun H."/>
            <person name="Tunlid A."/>
            <person name="Henrissat B."/>
            <person name="Grigoriev I.V."/>
            <person name="Hibbett D.S."/>
            <person name="Martin F."/>
            <person name="Nordberg H.P."/>
            <person name="Cantor M.N."/>
            <person name="Hua S.X."/>
        </authorList>
    </citation>
    <scope>NUCLEOTIDE SEQUENCE [LARGE SCALE GENOMIC DNA]</scope>
    <source>
        <strain evidence="3">h7</strain>
    </source>
</reference>
<accession>A0A0C2YBA9</accession>
<dbReference type="HOGENOM" id="CLU_156026_2_0_1"/>
<dbReference type="OrthoDB" id="5518345at2759"/>